<name>A0ABQ0BDF6_9FIRM</name>
<feature type="transmembrane region" description="Helical" evidence="1">
    <location>
        <begin position="111"/>
        <end position="137"/>
    </location>
</feature>
<protein>
    <submittedName>
        <fullName evidence="2">MFS transporter</fullName>
    </submittedName>
</protein>
<dbReference type="PANTHER" id="PTHR11328:SF24">
    <property type="entry name" value="MAJOR FACILITATOR SUPERFAMILY (MFS) PROFILE DOMAIN-CONTAINING PROTEIN"/>
    <property type="match status" value="1"/>
</dbReference>
<feature type="transmembrane region" description="Helical" evidence="1">
    <location>
        <begin position="417"/>
        <end position="437"/>
    </location>
</feature>
<keyword evidence="3" id="KW-1185">Reference proteome</keyword>
<dbReference type="SUPFAM" id="SSF103473">
    <property type="entry name" value="MFS general substrate transporter"/>
    <property type="match status" value="1"/>
</dbReference>
<gene>
    <name evidence="2" type="ORF">K040078D81_36140</name>
</gene>
<dbReference type="EMBL" id="BAABYW010000001">
    <property type="protein sequence ID" value="GAA6409497.1"/>
    <property type="molecule type" value="Genomic_DNA"/>
</dbReference>
<dbReference type="Gene3D" id="1.20.1250.20">
    <property type="entry name" value="MFS general substrate transporter like domains"/>
    <property type="match status" value="1"/>
</dbReference>
<feature type="transmembrane region" description="Helical" evidence="1">
    <location>
        <begin position="329"/>
        <end position="354"/>
    </location>
</feature>
<accession>A0ABQ0BDF6</accession>
<dbReference type="InterPro" id="IPR036259">
    <property type="entry name" value="MFS_trans_sf"/>
</dbReference>
<feature type="transmembrane region" description="Helical" evidence="1">
    <location>
        <begin position="278"/>
        <end position="297"/>
    </location>
</feature>
<feature type="transmembrane region" description="Helical" evidence="1">
    <location>
        <begin position="240"/>
        <end position="266"/>
    </location>
</feature>
<evidence type="ECO:0000313" key="3">
    <source>
        <dbReference type="Proteomes" id="UP001600943"/>
    </source>
</evidence>
<feature type="transmembrane region" description="Helical" evidence="1">
    <location>
        <begin position="149"/>
        <end position="172"/>
    </location>
</feature>
<keyword evidence="1" id="KW-0812">Transmembrane</keyword>
<dbReference type="Proteomes" id="UP001600943">
    <property type="component" value="Unassembled WGS sequence"/>
</dbReference>
<comment type="caution">
    <text evidence="2">The sequence shown here is derived from an EMBL/GenBank/DDBJ whole genome shotgun (WGS) entry which is preliminary data.</text>
</comment>
<reference evidence="2 3" key="1">
    <citation type="submission" date="2024-04" db="EMBL/GenBank/DDBJ databases">
        <title>Defined microbial consortia suppress multidrug-resistant proinflammatory Enterobacteriaceae via ecological control.</title>
        <authorList>
            <person name="Furuichi M."/>
            <person name="Kawaguchi T."/>
            <person name="Pust M."/>
            <person name="Yasuma K."/>
            <person name="Plichta D."/>
            <person name="Hasegawa N."/>
            <person name="Ohya T."/>
            <person name="Bhattarai S."/>
            <person name="Sasajima S."/>
            <person name="Aoto Y."/>
            <person name="Tuganbaev T."/>
            <person name="Yaginuma M."/>
            <person name="Ueda M."/>
            <person name="Okahashi N."/>
            <person name="Amafuji K."/>
            <person name="Kiridooshi Y."/>
            <person name="Sugita K."/>
            <person name="Strazar M."/>
            <person name="Skelly A."/>
            <person name="Suda W."/>
            <person name="Hattori M."/>
            <person name="Nakamoto N."/>
            <person name="Caballero S."/>
            <person name="Norman J."/>
            <person name="Olle B."/>
            <person name="Tanoue T."/>
            <person name="Arita M."/>
            <person name="Bucci V."/>
            <person name="Atarashi K."/>
            <person name="Xavier R."/>
            <person name="Honda K."/>
        </authorList>
    </citation>
    <scope>NUCLEOTIDE SEQUENCE [LARGE SCALE GENOMIC DNA]</scope>
    <source>
        <strain evidence="3">k04-0078-D8-1</strain>
    </source>
</reference>
<feature type="transmembrane region" description="Helical" evidence="1">
    <location>
        <begin position="83"/>
        <end position="99"/>
    </location>
</feature>
<dbReference type="PANTHER" id="PTHR11328">
    <property type="entry name" value="MAJOR FACILITATOR SUPERFAMILY DOMAIN-CONTAINING PROTEIN"/>
    <property type="match status" value="1"/>
</dbReference>
<feature type="transmembrane region" description="Helical" evidence="1">
    <location>
        <begin position="44"/>
        <end position="71"/>
    </location>
</feature>
<dbReference type="Pfam" id="PF13347">
    <property type="entry name" value="MFS_2"/>
    <property type="match status" value="1"/>
</dbReference>
<evidence type="ECO:0000313" key="2">
    <source>
        <dbReference type="EMBL" id="GAA6409497.1"/>
    </source>
</evidence>
<feature type="transmembrane region" description="Helical" evidence="1">
    <location>
        <begin position="21"/>
        <end position="38"/>
    </location>
</feature>
<keyword evidence="1" id="KW-0472">Membrane</keyword>
<sequence length="453" mass="49139">MSKKQKKKGAGVYPWAWSTRGLALGVNSILLMQVSYYATESAELSIGLVSTLVLVSKLFDGITDLIAGFIIDKTKSRWGKARPYELFLIPTWILTVLLFSTPDIGTTGKAIYFFVTYLLINAVCVTFLSSSEAVYLGRSMTDESIRAKALTVSGILSTIFPTVVSIILPLLMNTWGRETGGWTKIMLVFAVPFTLIGLIRFWAIKELPEEQLQEASGETTKESNDVSMKEMIRLLVHNKYIFILSAACLFCAVINGMNMTVGSYFFEYYIGDLNQMSVVSMLGLVSPFALVLFPIAVRKIGGLNFVKIGLVLAVIGNVIKFIAGKNMVLIMLGSFISTVPGASALLMIGSIFVIQCMDYGQWKTGVRLEGPVNCVYGFASKVGSGIASGLAGALLGAAGFVGASETQTASALTAIQMSYSIVPLIICVIMLVILHFYDLDKNGEQIKQNLIGK</sequence>
<dbReference type="InterPro" id="IPR039672">
    <property type="entry name" value="MFS_2"/>
</dbReference>
<dbReference type="RefSeq" id="WP_390407283.1">
    <property type="nucleotide sequence ID" value="NZ_BAABYW010000001.1"/>
</dbReference>
<feature type="transmembrane region" description="Helical" evidence="1">
    <location>
        <begin position="304"/>
        <end position="323"/>
    </location>
</feature>
<feature type="transmembrane region" description="Helical" evidence="1">
    <location>
        <begin position="184"/>
        <end position="203"/>
    </location>
</feature>
<evidence type="ECO:0000256" key="1">
    <source>
        <dbReference type="SAM" id="Phobius"/>
    </source>
</evidence>
<proteinExistence type="predicted"/>
<organism evidence="2 3">
    <name type="scientific">Blautia hominis</name>
    <dbReference type="NCBI Taxonomy" id="2025493"/>
    <lineage>
        <taxon>Bacteria</taxon>
        <taxon>Bacillati</taxon>
        <taxon>Bacillota</taxon>
        <taxon>Clostridia</taxon>
        <taxon>Lachnospirales</taxon>
        <taxon>Lachnospiraceae</taxon>
        <taxon>Blautia</taxon>
    </lineage>
</organism>
<feature type="transmembrane region" description="Helical" evidence="1">
    <location>
        <begin position="375"/>
        <end position="397"/>
    </location>
</feature>
<keyword evidence="1" id="KW-1133">Transmembrane helix</keyword>